<sequence>MSREKPKRTSEGSTSVSVNEGARIPDDIYGVEHTKRKPHGRSNSLRSSRKSPEIQSRSHSPSDQDSSDTETQINTEPGVKSICKPIRHKIQTVSYLDMGDIVTEIRMDPLWFPQQSEPNNLSDTIYPSGIIPTQTHKNVVLFQKITNRKSFFGGKTFRVKDTLDELIIALSEFAREYDGNLSFTQNELPYEDTYCAACGIGDLGSTHLLATNYISTARFSFHTELSYDDDLKKSAATMTNFVLSFVTSVAEVLGLKGNDYIRVLSVVKDEENCGKANVNLGVTTPDRQKTEKLAKKLQSYATSGFRDHPRLREVRSGNYSYAWKPLLSSLQVQSEDFDEKHNFDYNQRNITSVGMRGNSPYYVPMGWYRYALRVSNKYLDEIKDRWLGYDNIPGEWPVAYYGTHPANFSLAEHDPMREESVRQMGEKMNKQGFYVFPKCNGGAYPSHTKTFKVSIIPEKNSRFRVVFQCRVKPGQFTVHTCPISKCEIWRVVDTDAVRPYGVLVRKMKAKNHPDDESEPENDHFDT</sequence>
<evidence type="ECO:0000313" key="3">
    <source>
        <dbReference type="Proteomes" id="UP000663828"/>
    </source>
</evidence>
<name>A0A816C156_ADIRI</name>
<dbReference type="AlphaFoldDB" id="A0A816C156"/>
<proteinExistence type="predicted"/>
<feature type="region of interest" description="Disordered" evidence="1">
    <location>
        <begin position="1"/>
        <end position="80"/>
    </location>
</feature>
<keyword evidence="3" id="KW-1185">Reference proteome</keyword>
<comment type="caution">
    <text evidence="2">The sequence shown here is derived from an EMBL/GenBank/DDBJ whole genome shotgun (WGS) entry which is preliminary data.</text>
</comment>
<feature type="compositionally biased region" description="Basic and acidic residues" evidence="1">
    <location>
        <begin position="1"/>
        <end position="10"/>
    </location>
</feature>
<evidence type="ECO:0000256" key="1">
    <source>
        <dbReference type="SAM" id="MobiDB-lite"/>
    </source>
</evidence>
<dbReference type="PANTHER" id="PTHR36649:SF29">
    <property type="entry name" value="PARP CATALYTIC DOMAIN-CONTAINING PROTEIN-RELATED"/>
    <property type="match status" value="1"/>
</dbReference>
<dbReference type="PANTHER" id="PTHR36649">
    <property type="entry name" value="UBIQUITIN-LIKE DOMAIN-CONTAINING PROTEIN"/>
    <property type="match status" value="1"/>
</dbReference>
<dbReference type="EMBL" id="CAJNOR010007362">
    <property type="protein sequence ID" value="CAF1615813.1"/>
    <property type="molecule type" value="Genomic_DNA"/>
</dbReference>
<reference evidence="2" key="1">
    <citation type="submission" date="2021-02" db="EMBL/GenBank/DDBJ databases">
        <authorList>
            <person name="Nowell W R."/>
        </authorList>
    </citation>
    <scope>NUCLEOTIDE SEQUENCE</scope>
</reference>
<accession>A0A816C156</accession>
<gene>
    <name evidence="2" type="ORF">XAT740_LOCUS49540</name>
</gene>
<dbReference type="Proteomes" id="UP000663828">
    <property type="component" value="Unassembled WGS sequence"/>
</dbReference>
<organism evidence="2 3">
    <name type="scientific">Adineta ricciae</name>
    <name type="common">Rotifer</name>
    <dbReference type="NCBI Taxonomy" id="249248"/>
    <lineage>
        <taxon>Eukaryota</taxon>
        <taxon>Metazoa</taxon>
        <taxon>Spiralia</taxon>
        <taxon>Gnathifera</taxon>
        <taxon>Rotifera</taxon>
        <taxon>Eurotatoria</taxon>
        <taxon>Bdelloidea</taxon>
        <taxon>Adinetida</taxon>
        <taxon>Adinetidae</taxon>
        <taxon>Adineta</taxon>
    </lineage>
</organism>
<protein>
    <submittedName>
        <fullName evidence="2">Uncharacterized protein</fullName>
    </submittedName>
</protein>
<feature type="compositionally biased region" description="Basic and acidic residues" evidence="1">
    <location>
        <begin position="23"/>
        <end position="33"/>
    </location>
</feature>
<evidence type="ECO:0000313" key="2">
    <source>
        <dbReference type="EMBL" id="CAF1615813.1"/>
    </source>
</evidence>